<dbReference type="PRINTS" id="PR00455">
    <property type="entry name" value="HTHTETR"/>
</dbReference>
<dbReference type="GO" id="GO:0000976">
    <property type="term" value="F:transcription cis-regulatory region binding"/>
    <property type="evidence" value="ECO:0007669"/>
    <property type="project" value="TreeGrafter"/>
</dbReference>
<keyword evidence="3 5" id="KW-0238">DNA-binding</keyword>
<dbReference type="Pfam" id="PF00440">
    <property type="entry name" value="TetR_N"/>
    <property type="match status" value="1"/>
</dbReference>
<accession>A0A841SV38</accession>
<dbReference type="Gene3D" id="1.10.10.60">
    <property type="entry name" value="Homeodomain-like"/>
    <property type="match status" value="1"/>
</dbReference>
<evidence type="ECO:0000256" key="2">
    <source>
        <dbReference type="ARBA" id="ARBA00023015"/>
    </source>
</evidence>
<evidence type="ECO:0000259" key="7">
    <source>
        <dbReference type="PROSITE" id="PS50977"/>
    </source>
</evidence>
<feature type="domain" description="HTH tetR-type" evidence="7">
    <location>
        <begin position="20"/>
        <end position="80"/>
    </location>
</feature>
<dbReference type="PROSITE" id="PS01081">
    <property type="entry name" value="HTH_TETR_1"/>
    <property type="match status" value="1"/>
</dbReference>
<dbReference type="InterPro" id="IPR036271">
    <property type="entry name" value="Tet_transcr_reg_TetR-rel_C_sf"/>
</dbReference>
<keyword evidence="4" id="KW-0804">Transcription</keyword>
<keyword evidence="1" id="KW-0678">Repressor</keyword>
<evidence type="ECO:0000256" key="4">
    <source>
        <dbReference type="ARBA" id="ARBA00023163"/>
    </source>
</evidence>
<name>A0A841SV38_9BACL</name>
<dbReference type="InterPro" id="IPR009057">
    <property type="entry name" value="Homeodomain-like_sf"/>
</dbReference>
<comment type="caution">
    <text evidence="8">The sequence shown here is derived from an EMBL/GenBank/DDBJ whole genome shotgun (WGS) entry which is preliminary data.</text>
</comment>
<protein>
    <submittedName>
        <fullName evidence="8">TetR/AcrR family transcriptional regulator</fullName>
    </submittedName>
</protein>
<dbReference type="InterPro" id="IPR001647">
    <property type="entry name" value="HTH_TetR"/>
</dbReference>
<reference evidence="8 9" key="1">
    <citation type="submission" date="2020-08" db="EMBL/GenBank/DDBJ databases">
        <title>Cohnella phylogeny.</title>
        <authorList>
            <person name="Dunlap C."/>
        </authorList>
    </citation>
    <scope>NUCLEOTIDE SEQUENCE [LARGE SCALE GENOMIC DNA]</scope>
    <source>
        <strain evidence="8 9">DSM 25241</strain>
    </source>
</reference>
<dbReference type="RefSeq" id="WP_185121398.1">
    <property type="nucleotide sequence ID" value="NZ_JACJVQ010000017.1"/>
</dbReference>
<gene>
    <name evidence="8" type="ORF">H7B67_18785</name>
</gene>
<evidence type="ECO:0000256" key="5">
    <source>
        <dbReference type="PROSITE-ProRule" id="PRU00335"/>
    </source>
</evidence>
<evidence type="ECO:0000313" key="8">
    <source>
        <dbReference type="EMBL" id="MBB6636173.1"/>
    </source>
</evidence>
<feature type="DNA-binding region" description="H-T-H motif" evidence="5">
    <location>
        <begin position="43"/>
        <end position="62"/>
    </location>
</feature>
<dbReference type="PANTHER" id="PTHR30055:SF175">
    <property type="entry name" value="HTH-TYPE TRANSCRIPTIONAL REPRESSOR KSTR2"/>
    <property type="match status" value="1"/>
</dbReference>
<dbReference type="SUPFAM" id="SSF46689">
    <property type="entry name" value="Homeodomain-like"/>
    <property type="match status" value="1"/>
</dbReference>
<dbReference type="GO" id="GO:0003700">
    <property type="term" value="F:DNA-binding transcription factor activity"/>
    <property type="evidence" value="ECO:0007669"/>
    <property type="project" value="TreeGrafter"/>
</dbReference>
<organism evidence="8 9">
    <name type="scientific">Cohnella thailandensis</name>
    <dbReference type="NCBI Taxonomy" id="557557"/>
    <lineage>
        <taxon>Bacteria</taxon>
        <taxon>Bacillati</taxon>
        <taxon>Bacillota</taxon>
        <taxon>Bacilli</taxon>
        <taxon>Bacillales</taxon>
        <taxon>Paenibacillaceae</taxon>
        <taxon>Cohnella</taxon>
    </lineage>
</organism>
<dbReference type="Gene3D" id="1.10.357.10">
    <property type="entry name" value="Tetracycline Repressor, domain 2"/>
    <property type="match status" value="1"/>
</dbReference>
<dbReference type="Proteomes" id="UP000535838">
    <property type="component" value="Unassembled WGS sequence"/>
</dbReference>
<keyword evidence="2" id="KW-0805">Transcription regulation</keyword>
<proteinExistence type="predicted"/>
<evidence type="ECO:0000256" key="3">
    <source>
        <dbReference type="ARBA" id="ARBA00023125"/>
    </source>
</evidence>
<keyword evidence="9" id="KW-1185">Reference proteome</keyword>
<evidence type="ECO:0000256" key="6">
    <source>
        <dbReference type="SAM" id="MobiDB-lite"/>
    </source>
</evidence>
<dbReference type="PANTHER" id="PTHR30055">
    <property type="entry name" value="HTH-TYPE TRANSCRIPTIONAL REGULATOR RUTR"/>
    <property type="match status" value="1"/>
</dbReference>
<evidence type="ECO:0000256" key="1">
    <source>
        <dbReference type="ARBA" id="ARBA00022491"/>
    </source>
</evidence>
<evidence type="ECO:0000313" key="9">
    <source>
        <dbReference type="Proteomes" id="UP000535838"/>
    </source>
</evidence>
<feature type="region of interest" description="Disordered" evidence="6">
    <location>
        <begin position="1"/>
        <end position="20"/>
    </location>
</feature>
<sequence length="207" mass="23306">MNKSKPKRAPGRPKFADQASPMRDTVLNAASLLFMEFGYEPVSINQIADKAGVTKASVYYYFSNKAQLFTEAISEMMKRISVYSSRILKEETDFKTRLAKLARVKMSSTHVEFETMMREALASLSKEQHEQIRQAEFGIHLALAEAFEQALKDKVIESPLSPLLLAHSFAALLMLGNREAELTRETDGEELPKLIVDLFWNGIGSRA</sequence>
<dbReference type="InterPro" id="IPR050109">
    <property type="entry name" value="HTH-type_TetR-like_transc_reg"/>
</dbReference>
<dbReference type="EMBL" id="JACJVQ010000017">
    <property type="protein sequence ID" value="MBB6636173.1"/>
    <property type="molecule type" value="Genomic_DNA"/>
</dbReference>
<dbReference type="PROSITE" id="PS50977">
    <property type="entry name" value="HTH_TETR_2"/>
    <property type="match status" value="1"/>
</dbReference>
<feature type="compositionally biased region" description="Basic residues" evidence="6">
    <location>
        <begin position="1"/>
        <end position="11"/>
    </location>
</feature>
<dbReference type="InterPro" id="IPR023772">
    <property type="entry name" value="DNA-bd_HTH_TetR-type_CS"/>
</dbReference>
<dbReference type="SUPFAM" id="SSF48498">
    <property type="entry name" value="Tetracyclin repressor-like, C-terminal domain"/>
    <property type="match status" value="1"/>
</dbReference>
<dbReference type="AlphaFoldDB" id="A0A841SV38"/>